<feature type="region of interest" description="Disordered" evidence="1">
    <location>
        <begin position="1"/>
        <end position="101"/>
    </location>
</feature>
<sequence>MKKKSSSVARNKYYEFENISATDSEETQDSTHSDTDKERDDGTNDFDMDLFEDEPKGDDDAAGFGKRRKDAGQSSSKSSRKYKAPMVHAQEDTPADQPQDQEDLYVQERLNAGRFTKKSGSTAKKLKELIHKDELTIADLKAVSTEAQWNTGEGKVSKPRSFENHMLKSIKPHLSFYNNDFYYLMEKRGALLLDRSPEWNTSLGRWTSRLLQG</sequence>
<reference evidence="2" key="1">
    <citation type="journal article" date="2019" name="Sci. Rep.">
        <title>Draft genome of Tanacetum cinerariifolium, the natural source of mosquito coil.</title>
        <authorList>
            <person name="Yamashiro T."/>
            <person name="Shiraishi A."/>
            <person name="Satake H."/>
            <person name="Nakayama K."/>
        </authorList>
    </citation>
    <scope>NUCLEOTIDE SEQUENCE</scope>
</reference>
<feature type="compositionally biased region" description="Acidic residues" evidence="1">
    <location>
        <begin position="43"/>
        <end position="61"/>
    </location>
</feature>
<name>A0A699IY26_TANCI</name>
<proteinExistence type="predicted"/>
<evidence type="ECO:0000313" key="2">
    <source>
        <dbReference type="EMBL" id="GEZ95143.1"/>
    </source>
</evidence>
<protein>
    <submittedName>
        <fullName evidence="2">Uncharacterized protein</fullName>
    </submittedName>
</protein>
<feature type="compositionally biased region" description="Basic and acidic residues" evidence="1">
    <location>
        <begin position="29"/>
        <end position="42"/>
    </location>
</feature>
<comment type="caution">
    <text evidence="2">The sequence shown here is derived from an EMBL/GenBank/DDBJ whole genome shotgun (WGS) entry which is preliminary data.</text>
</comment>
<dbReference type="AlphaFoldDB" id="A0A699IY26"/>
<accession>A0A699IY26</accession>
<organism evidence="2">
    <name type="scientific">Tanacetum cinerariifolium</name>
    <name type="common">Dalmatian daisy</name>
    <name type="synonym">Chrysanthemum cinerariifolium</name>
    <dbReference type="NCBI Taxonomy" id="118510"/>
    <lineage>
        <taxon>Eukaryota</taxon>
        <taxon>Viridiplantae</taxon>
        <taxon>Streptophyta</taxon>
        <taxon>Embryophyta</taxon>
        <taxon>Tracheophyta</taxon>
        <taxon>Spermatophyta</taxon>
        <taxon>Magnoliopsida</taxon>
        <taxon>eudicotyledons</taxon>
        <taxon>Gunneridae</taxon>
        <taxon>Pentapetalae</taxon>
        <taxon>asterids</taxon>
        <taxon>campanulids</taxon>
        <taxon>Asterales</taxon>
        <taxon>Asteraceae</taxon>
        <taxon>Asteroideae</taxon>
        <taxon>Anthemideae</taxon>
        <taxon>Anthemidinae</taxon>
        <taxon>Tanacetum</taxon>
    </lineage>
</organism>
<gene>
    <name evidence="2" type="ORF">Tci_567116</name>
</gene>
<dbReference type="EMBL" id="BKCJ010346704">
    <property type="protein sequence ID" value="GEZ95143.1"/>
    <property type="molecule type" value="Genomic_DNA"/>
</dbReference>
<evidence type="ECO:0000256" key="1">
    <source>
        <dbReference type="SAM" id="MobiDB-lite"/>
    </source>
</evidence>